<dbReference type="CDD" id="cd02603">
    <property type="entry name" value="HAD_sEH-N_like"/>
    <property type="match status" value="1"/>
</dbReference>
<proteinExistence type="predicted"/>
<dbReference type="InterPro" id="IPR023198">
    <property type="entry name" value="PGP-like_dom2"/>
</dbReference>
<dbReference type="InterPro" id="IPR036412">
    <property type="entry name" value="HAD-like_sf"/>
</dbReference>
<dbReference type="Proteomes" id="UP000480425">
    <property type="component" value="Unassembled WGS sequence"/>
</dbReference>
<reference evidence="1 2" key="1">
    <citation type="submission" date="2019-09" db="EMBL/GenBank/DDBJ databases">
        <title>Distinct polysaccharide growth profiles of human intestinal Prevotella copri isolates.</title>
        <authorList>
            <person name="Fehlner-Peach H."/>
            <person name="Magnabosco C."/>
            <person name="Raghavan V."/>
            <person name="Scher J.U."/>
            <person name="Tett A."/>
            <person name="Cox L.M."/>
            <person name="Gottsegen C."/>
            <person name="Watters A."/>
            <person name="Wiltshire- Gordon J.D."/>
            <person name="Segata N."/>
            <person name="Bonneau R."/>
            <person name="Littman D.R."/>
        </authorList>
    </citation>
    <scope>NUCLEOTIDE SEQUENCE [LARGE SCALE GENOMIC DNA]</scope>
    <source>
        <strain evidence="2">iA622</strain>
    </source>
</reference>
<evidence type="ECO:0000313" key="2">
    <source>
        <dbReference type="Proteomes" id="UP000480425"/>
    </source>
</evidence>
<name>A0A6G1TZ63_9BACT</name>
<evidence type="ECO:0000313" key="1">
    <source>
        <dbReference type="EMBL" id="MQN80185.1"/>
    </source>
</evidence>
<dbReference type="InterPro" id="IPR023214">
    <property type="entry name" value="HAD_sf"/>
</dbReference>
<protein>
    <submittedName>
        <fullName evidence="1">HAD family phosphatase</fullName>
    </submittedName>
</protein>
<comment type="caution">
    <text evidence="1">The sequence shown here is derived from an EMBL/GenBank/DDBJ whole genome shotgun (WGS) entry which is preliminary data.</text>
</comment>
<dbReference type="NCBIfam" id="TIGR01509">
    <property type="entry name" value="HAD-SF-IA-v3"/>
    <property type="match status" value="1"/>
</dbReference>
<organism evidence="1 2">
    <name type="scientific">Segatella copri</name>
    <dbReference type="NCBI Taxonomy" id="165179"/>
    <lineage>
        <taxon>Bacteria</taxon>
        <taxon>Pseudomonadati</taxon>
        <taxon>Bacteroidota</taxon>
        <taxon>Bacteroidia</taxon>
        <taxon>Bacteroidales</taxon>
        <taxon>Prevotellaceae</taxon>
        <taxon>Segatella</taxon>
    </lineage>
</organism>
<dbReference type="Pfam" id="PF00702">
    <property type="entry name" value="Hydrolase"/>
    <property type="match status" value="1"/>
</dbReference>
<dbReference type="SUPFAM" id="SSF56784">
    <property type="entry name" value="HAD-like"/>
    <property type="match status" value="1"/>
</dbReference>
<dbReference type="Gene3D" id="1.10.150.240">
    <property type="entry name" value="Putative phosphatase, domain 2"/>
    <property type="match status" value="1"/>
</dbReference>
<accession>A0A6G1TZ63</accession>
<sequence>MMQYKNIIFDLGNVLVKLNPEGCIGAFKAIGMGELVDSNPQSEGMKLMGKLGVGMITTEAFCDAARELTGTDVTNEDIIDAANKMLVEIPDYKKERLLQLKKAGYRLFLLSNTIDVHWGYCVEHLFPYQNHGVEDYFEHCFLSQRMHLAKPDARIYEEVIRQANINPDETLFIDDLKENCEAAETLGIHTFQNVKFDDWLALTFVR</sequence>
<dbReference type="InterPro" id="IPR006439">
    <property type="entry name" value="HAD-SF_hydro_IA"/>
</dbReference>
<dbReference type="EMBL" id="VZCB01000042">
    <property type="protein sequence ID" value="MQN80185.1"/>
    <property type="molecule type" value="Genomic_DNA"/>
</dbReference>
<dbReference type="PANTHER" id="PTHR43611">
    <property type="entry name" value="ALPHA-D-GLUCOSE 1-PHOSPHATE PHOSPHATASE"/>
    <property type="match status" value="1"/>
</dbReference>
<dbReference type="SFLD" id="SFLDS00003">
    <property type="entry name" value="Haloacid_Dehalogenase"/>
    <property type="match status" value="1"/>
</dbReference>
<gene>
    <name evidence="1" type="ORF">F7D73_04290</name>
</gene>
<dbReference type="SFLD" id="SFLDG01129">
    <property type="entry name" value="C1.5:_HAD__Beta-PGM__Phosphata"/>
    <property type="match status" value="1"/>
</dbReference>
<dbReference type="PANTHER" id="PTHR43611:SF3">
    <property type="entry name" value="FLAVIN MONONUCLEOTIDE HYDROLASE 1, CHLOROPLATIC"/>
    <property type="match status" value="1"/>
</dbReference>
<dbReference type="Gene3D" id="3.40.50.1000">
    <property type="entry name" value="HAD superfamily/HAD-like"/>
    <property type="match status" value="1"/>
</dbReference>
<dbReference type="AlphaFoldDB" id="A0A6G1TZ63"/>